<keyword evidence="1" id="KW-0472">Membrane</keyword>
<proteinExistence type="predicted"/>
<reference evidence="3" key="2">
    <citation type="journal article" date="2016" name="Sci. Rep.">
        <title>Dictyocaulus viviparus genome, variome and transcriptome elucidate lungworm biology and support future intervention.</title>
        <authorList>
            <person name="McNulty S.N."/>
            <person name="Strube C."/>
            <person name="Rosa B.A."/>
            <person name="Martin J.C."/>
            <person name="Tyagi R."/>
            <person name="Choi Y.J."/>
            <person name="Wang Q."/>
            <person name="Hallsworth Pepin K."/>
            <person name="Zhang X."/>
            <person name="Ozersky P."/>
            <person name="Wilson R.K."/>
            <person name="Sternberg P.W."/>
            <person name="Gasser R.B."/>
            <person name="Mitreva M."/>
        </authorList>
    </citation>
    <scope>NUCLEOTIDE SEQUENCE [LARGE SCALE GENOMIC DNA]</scope>
    <source>
        <strain evidence="3">HannoverDv2000</strain>
    </source>
</reference>
<evidence type="ECO:0000313" key="3">
    <source>
        <dbReference type="Proteomes" id="UP000053766"/>
    </source>
</evidence>
<feature type="transmembrane region" description="Helical" evidence="1">
    <location>
        <begin position="32"/>
        <end position="54"/>
    </location>
</feature>
<accession>A0A0D8XGT1</accession>
<evidence type="ECO:0000256" key="1">
    <source>
        <dbReference type="SAM" id="Phobius"/>
    </source>
</evidence>
<keyword evidence="1" id="KW-0812">Transmembrane</keyword>
<reference evidence="2 3" key="1">
    <citation type="submission" date="2013-11" db="EMBL/GenBank/DDBJ databases">
        <title>Draft genome of the bovine lungworm Dictyocaulus viviparus.</title>
        <authorList>
            <person name="Mitreva M."/>
        </authorList>
    </citation>
    <scope>NUCLEOTIDE SEQUENCE [LARGE SCALE GENOMIC DNA]</scope>
    <source>
        <strain evidence="2 3">HannoverDv2000</strain>
    </source>
</reference>
<keyword evidence="3" id="KW-1185">Reference proteome</keyword>
<dbReference type="AlphaFoldDB" id="A0A0D8XGT1"/>
<feature type="transmembrane region" description="Helical" evidence="1">
    <location>
        <begin position="125"/>
        <end position="145"/>
    </location>
</feature>
<feature type="transmembrane region" description="Helical" evidence="1">
    <location>
        <begin position="157"/>
        <end position="180"/>
    </location>
</feature>
<keyword evidence="1" id="KW-1133">Transmembrane helix</keyword>
<gene>
    <name evidence="2" type="ORF">DICVIV_10170</name>
</gene>
<dbReference type="EMBL" id="KN716525">
    <property type="protein sequence ID" value="KJH43798.1"/>
    <property type="molecule type" value="Genomic_DNA"/>
</dbReference>
<evidence type="ECO:0000313" key="2">
    <source>
        <dbReference type="EMBL" id="KJH43798.1"/>
    </source>
</evidence>
<feature type="transmembrane region" description="Helical" evidence="1">
    <location>
        <begin position="192"/>
        <end position="217"/>
    </location>
</feature>
<sequence>MDISNEFPVLGNETGLINLNRTCFIAPKSTGIVSLILQFALVIISALVALFFFYHVGGYEYMSWNENSTILQPITHPIPLDSSATLNVAFPPYEEVTNQIPSTTVYLKLIDTRLDILELIRISTLVYIGTCVLWLISIAFLLLSIKFEVLDMVSLNAVFLTVATMYAFVHALFIAALLYYQRDLTWRTMAIIIGSAVFLIFTVIMGTVALVLVIGWYRYIVYMNDTEKCLCLHFLVTRIKKMKRSPQQAEQEYAMPNATRHNELPYENDFSLKNLSTF</sequence>
<dbReference type="OrthoDB" id="5832583at2759"/>
<protein>
    <submittedName>
        <fullName evidence="2">Uncharacterized protein</fullName>
    </submittedName>
</protein>
<name>A0A0D8XGT1_DICVI</name>
<dbReference type="Proteomes" id="UP000053766">
    <property type="component" value="Unassembled WGS sequence"/>
</dbReference>
<organism evidence="2 3">
    <name type="scientific">Dictyocaulus viviparus</name>
    <name type="common">Bovine lungworm</name>
    <dbReference type="NCBI Taxonomy" id="29172"/>
    <lineage>
        <taxon>Eukaryota</taxon>
        <taxon>Metazoa</taxon>
        <taxon>Ecdysozoa</taxon>
        <taxon>Nematoda</taxon>
        <taxon>Chromadorea</taxon>
        <taxon>Rhabditida</taxon>
        <taxon>Rhabditina</taxon>
        <taxon>Rhabditomorpha</taxon>
        <taxon>Strongyloidea</taxon>
        <taxon>Metastrongylidae</taxon>
        <taxon>Dictyocaulus</taxon>
    </lineage>
</organism>